<accession>A0ACC5ZGE7</accession>
<evidence type="ECO:0000313" key="1">
    <source>
        <dbReference type="EMBL" id="MCJ8747238.1"/>
    </source>
</evidence>
<evidence type="ECO:0000313" key="2">
    <source>
        <dbReference type="Proteomes" id="UP000830395"/>
    </source>
</evidence>
<comment type="caution">
    <text evidence="1">The sequence shown here is derived from an EMBL/GenBank/DDBJ whole genome shotgun (WGS) entry which is preliminary data.</text>
</comment>
<dbReference type="EMBL" id="CM040999">
    <property type="protein sequence ID" value="MCJ8747238.1"/>
    <property type="molecule type" value="Genomic_DNA"/>
</dbReference>
<organism evidence="1 2">
    <name type="scientific">Pangasius djambal</name>
    <dbReference type="NCBI Taxonomy" id="1691987"/>
    <lineage>
        <taxon>Eukaryota</taxon>
        <taxon>Metazoa</taxon>
        <taxon>Chordata</taxon>
        <taxon>Craniata</taxon>
        <taxon>Vertebrata</taxon>
        <taxon>Euteleostomi</taxon>
        <taxon>Actinopterygii</taxon>
        <taxon>Neopterygii</taxon>
        <taxon>Teleostei</taxon>
        <taxon>Ostariophysi</taxon>
        <taxon>Siluriformes</taxon>
        <taxon>Pangasiidae</taxon>
        <taxon>Pangasius</taxon>
    </lineage>
</organism>
<gene>
    <name evidence="1" type="ORF">PDJAM_G00151080</name>
</gene>
<keyword evidence="2" id="KW-1185">Reference proteome</keyword>
<sequence>MWKPNNNSFSDASVLFGEKTTCLIAVRVDDWQGLDLDKDRTGAQSQPAATSFLTAFSTIQQLAKVQT</sequence>
<name>A0ACC5ZGE7_9TELE</name>
<dbReference type="Proteomes" id="UP000830395">
    <property type="component" value="Chromosome 25"/>
</dbReference>
<reference evidence="1" key="1">
    <citation type="submission" date="2020-02" db="EMBL/GenBank/DDBJ databases">
        <title>Genome sequencing of the panga catfish, Pangasius djambal.</title>
        <authorList>
            <person name="Wen M."/>
            <person name="Zahm M."/>
            <person name="Roques C."/>
            <person name="Cabau C."/>
            <person name="Klopp C."/>
            <person name="Donnadieu C."/>
            <person name="Jouanno E."/>
            <person name="Avarre J.-C."/>
            <person name="Campet M."/>
            <person name="Ha T."/>
            <person name="Dugue R."/>
            <person name="Lampietro C."/>
            <person name="Louis A."/>
            <person name="Herpin A."/>
            <person name="Echchiki A."/>
            <person name="Berthelot C."/>
            <person name="Parey E."/>
            <person name="Roest-Crollius H."/>
            <person name="Braasch I."/>
            <person name="Postlethwait J.H."/>
            <person name="Bobe J."/>
            <person name="Montfort J."/>
            <person name="Bouchez O."/>
            <person name="Begum T."/>
            <person name="Schartl M."/>
            <person name="Gustiano R."/>
            <person name="Guiguen Y."/>
        </authorList>
    </citation>
    <scope>NUCLEOTIDE SEQUENCE</scope>
    <source>
        <strain evidence="1">Pdj_M5554</strain>
    </source>
</reference>
<protein>
    <submittedName>
        <fullName evidence="1">Uncharacterized protein</fullName>
    </submittedName>
</protein>
<proteinExistence type="predicted"/>